<reference evidence="6" key="1">
    <citation type="submission" date="2024-06" db="EMBL/GenBank/DDBJ databases">
        <title>Caulobacter inopinatus, sp. nov.</title>
        <authorList>
            <person name="Donachie S.P."/>
        </authorList>
    </citation>
    <scope>NUCLEOTIDE SEQUENCE</scope>
    <source>
        <strain evidence="6">73W</strain>
    </source>
</reference>
<comment type="similarity">
    <text evidence="1">Belongs to the short-chain dehydrogenases/reductases (SDR) family.</text>
</comment>
<dbReference type="Gene3D" id="3.40.50.720">
    <property type="entry name" value="NAD(P)-binding Rossmann-like Domain"/>
    <property type="match status" value="1"/>
</dbReference>
<dbReference type="PANTHER" id="PTHR42760">
    <property type="entry name" value="SHORT-CHAIN DEHYDROGENASES/REDUCTASES FAMILY MEMBER"/>
    <property type="match status" value="1"/>
</dbReference>
<keyword evidence="2" id="KW-0560">Oxidoreductase</keyword>
<dbReference type="RefSeq" id="WP_369058979.1">
    <property type="nucleotide sequence ID" value="NZ_CP158375.1"/>
</dbReference>
<dbReference type="InterPro" id="IPR002347">
    <property type="entry name" value="SDR_fam"/>
</dbReference>
<gene>
    <name evidence="6" type="ORF">ABOZ73_15215</name>
</gene>
<evidence type="ECO:0000256" key="2">
    <source>
        <dbReference type="ARBA" id="ARBA00023002"/>
    </source>
</evidence>
<dbReference type="GO" id="GO:0006633">
    <property type="term" value="P:fatty acid biosynthetic process"/>
    <property type="evidence" value="ECO:0007669"/>
    <property type="project" value="TreeGrafter"/>
</dbReference>
<organism evidence="6">
    <name type="scientific">Caulobacter sp. 73W</name>
    <dbReference type="NCBI Taxonomy" id="3161137"/>
    <lineage>
        <taxon>Bacteria</taxon>
        <taxon>Pseudomonadati</taxon>
        <taxon>Pseudomonadota</taxon>
        <taxon>Alphaproteobacteria</taxon>
        <taxon>Caulobacterales</taxon>
        <taxon>Caulobacteraceae</taxon>
        <taxon>Caulobacter</taxon>
    </lineage>
</organism>
<dbReference type="PANTHER" id="PTHR42760:SF133">
    <property type="entry name" value="3-OXOACYL-[ACYL-CARRIER-PROTEIN] REDUCTASE"/>
    <property type="match status" value="1"/>
</dbReference>
<dbReference type="EMBL" id="CP158375">
    <property type="protein sequence ID" value="XDO96125.1"/>
    <property type="molecule type" value="Genomic_DNA"/>
</dbReference>
<dbReference type="PROSITE" id="PS00061">
    <property type="entry name" value="ADH_SHORT"/>
    <property type="match status" value="1"/>
</dbReference>
<dbReference type="FunFam" id="3.40.50.720:FF:000084">
    <property type="entry name" value="Short-chain dehydrogenase reductase"/>
    <property type="match status" value="1"/>
</dbReference>
<proteinExistence type="inferred from homology"/>
<dbReference type="EC" id="1.1.1.175" evidence="3"/>
<feature type="domain" description="Ketoreductase" evidence="5">
    <location>
        <begin position="9"/>
        <end position="197"/>
    </location>
</feature>
<dbReference type="GO" id="GO:0047838">
    <property type="term" value="F:D-xylose 1-dehydrogenase (NAD+) activity"/>
    <property type="evidence" value="ECO:0007669"/>
    <property type="project" value="UniProtKB-EC"/>
</dbReference>
<dbReference type="PRINTS" id="PR00081">
    <property type="entry name" value="GDHRDH"/>
</dbReference>
<dbReference type="InterPro" id="IPR020904">
    <property type="entry name" value="Sc_DH/Rdtase_CS"/>
</dbReference>
<evidence type="ECO:0000313" key="6">
    <source>
        <dbReference type="EMBL" id="XDO96125.1"/>
    </source>
</evidence>
<dbReference type="CDD" id="cd05233">
    <property type="entry name" value="SDR_c"/>
    <property type="match status" value="1"/>
</dbReference>
<evidence type="ECO:0000259" key="5">
    <source>
        <dbReference type="SMART" id="SM00822"/>
    </source>
</evidence>
<evidence type="ECO:0000256" key="1">
    <source>
        <dbReference type="ARBA" id="ARBA00006484"/>
    </source>
</evidence>
<name>A0AB39KQY9_9CAUL</name>
<dbReference type="SMART" id="SM00822">
    <property type="entry name" value="PKS_KR"/>
    <property type="match status" value="1"/>
</dbReference>
<protein>
    <recommendedName>
        <fullName evidence="4">D-xylose 1-dehydrogenase</fullName>
        <ecNumber evidence="3">1.1.1.175</ecNumber>
    </recommendedName>
</protein>
<dbReference type="AlphaFoldDB" id="A0AB39KQY9"/>
<evidence type="ECO:0000256" key="3">
    <source>
        <dbReference type="ARBA" id="ARBA00066641"/>
    </source>
</evidence>
<sequence>MAGRDFDGWTVVVTGASTGLGRAIAVEVASRGAGTVVVNYARSEAEAAQTVGLVEAQGARAVLIQGDVAEDADCRLIAEAAASTGRIDALFNNAGTTVFAPDHADLDAVSADDFLHLYKVNVVGAYQMVRAARSLLEAAPQPGAVVNTASIAGVTGIGSSLPYAASKGAMNTMTLSLARALAPKIRVNAICPGFIDTPWFGKAMEEERIARMRQGVIASTPLKAASTAEDIAGAAVFLASPASRHVTGETLLVDAGTHLGFASLSMR</sequence>
<dbReference type="PRINTS" id="PR00080">
    <property type="entry name" value="SDRFAMILY"/>
</dbReference>
<accession>A0AB39KQY9</accession>
<dbReference type="GO" id="GO:0048038">
    <property type="term" value="F:quinone binding"/>
    <property type="evidence" value="ECO:0007669"/>
    <property type="project" value="TreeGrafter"/>
</dbReference>
<dbReference type="InterPro" id="IPR036291">
    <property type="entry name" value="NAD(P)-bd_dom_sf"/>
</dbReference>
<dbReference type="Pfam" id="PF13561">
    <property type="entry name" value="adh_short_C2"/>
    <property type="match status" value="1"/>
</dbReference>
<dbReference type="SUPFAM" id="SSF51735">
    <property type="entry name" value="NAD(P)-binding Rossmann-fold domains"/>
    <property type="match status" value="1"/>
</dbReference>
<dbReference type="InterPro" id="IPR057326">
    <property type="entry name" value="KR_dom"/>
</dbReference>
<evidence type="ECO:0000256" key="4">
    <source>
        <dbReference type="ARBA" id="ARBA00069939"/>
    </source>
</evidence>